<proteinExistence type="predicted"/>
<evidence type="ECO:0000313" key="3">
    <source>
        <dbReference type="Proteomes" id="UP000652761"/>
    </source>
</evidence>
<evidence type="ECO:0000313" key="2">
    <source>
        <dbReference type="EMBL" id="MQL80741.1"/>
    </source>
</evidence>
<name>A0A843UBD7_COLES</name>
<reference evidence="2" key="1">
    <citation type="submission" date="2017-07" db="EMBL/GenBank/DDBJ databases">
        <title>Taro Niue Genome Assembly and Annotation.</title>
        <authorList>
            <person name="Atibalentja N."/>
            <person name="Keating K."/>
            <person name="Fields C.J."/>
        </authorList>
    </citation>
    <scope>NUCLEOTIDE SEQUENCE</scope>
    <source>
        <strain evidence="2">Niue_2</strain>
        <tissue evidence="2">Leaf</tissue>
    </source>
</reference>
<sequence>MDDRASLIRRVRFSSHTDEDPQSLRRRNMSSVNVEPEDPMNTFDMAQIVLSSIASTFRGEETTDD</sequence>
<evidence type="ECO:0000256" key="1">
    <source>
        <dbReference type="SAM" id="MobiDB-lite"/>
    </source>
</evidence>
<dbReference type="OrthoDB" id="422368at2759"/>
<gene>
    <name evidence="2" type="ORF">Taro_013192</name>
</gene>
<protein>
    <submittedName>
        <fullName evidence="2">Uncharacterized protein</fullName>
    </submittedName>
</protein>
<dbReference type="Proteomes" id="UP000652761">
    <property type="component" value="Unassembled WGS sequence"/>
</dbReference>
<comment type="caution">
    <text evidence="2">The sequence shown here is derived from an EMBL/GenBank/DDBJ whole genome shotgun (WGS) entry which is preliminary data.</text>
</comment>
<dbReference type="EMBL" id="NMUH01000523">
    <property type="protein sequence ID" value="MQL80741.1"/>
    <property type="molecule type" value="Genomic_DNA"/>
</dbReference>
<feature type="region of interest" description="Disordered" evidence="1">
    <location>
        <begin position="1"/>
        <end position="40"/>
    </location>
</feature>
<organism evidence="2 3">
    <name type="scientific">Colocasia esculenta</name>
    <name type="common">Wild taro</name>
    <name type="synonym">Arum esculentum</name>
    <dbReference type="NCBI Taxonomy" id="4460"/>
    <lineage>
        <taxon>Eukaryota</taxon>
        <taxon>Viridiplantae</taxon>
        <taxon>Streptophyta</taxon>
        <taxon>Embryophyta</taxon>
        <taxon>Tracheophyta</taxon>
        <taxon>Spermatophyta</taxon>
        <taxon>Magnoliopsida</taxon>
        <taxon>Liliopsida</taxon>
        <taxon>Araceae</taxon>
        <taxon>Aroideae</taxon>
        <taxon>Colocasieae</taxon>
        <taxon>Colocasia</taxon>
    </lineage>
</organism>
<keyword evidence="3" id="KW-1185">Reference proteome</keyword>
<accession>A0A843UBD7</accession>
<dbReference type="AlphaFoldDB" id="A0A843UBD7"/>